<accession>A0A8S4E4C7</accession>
<evidence type="ECO:0000313" key="1">
    <source>
        <dbReference type="EMBL" id="CAG9109201.1"/>
    </source>
</evidence>
<name>A0A8S4E4C7_PLUXY</name>
<feature type="non-terminal residue" evidence="1">
    <location>
        <position position="59"/>
    </location>
</feature>
<proteinExistence type="predicted"/>
<dbReference type="Proteomes" id="UP000653454">
    <property type="component" value="Unassembled WGS sequence"/>
</dbReference>
<protein>
    <submittedName>
        <fullName evidence="1">(diamondback moth) hypothetical protein</fullName>
    </submittedName>
</protein>
<evidence type="ECO:0000313" key="2">
    <source>
        <dbReference type="Proteomes" id="UP000653454"/>
    </source>
</evidence>
<keyword evidence="2" id="KW-1185">Reference proteome</keyword>
<sequence length="59" mass="6776">ITSHYKRYFQVKKDKFLQISKDSGIVFCLLTTTCKDWPSDLGELLSNKNSTRLPQHSAS</sequence>
<gene>
    <name evidence="1" type="ORF">PLXY2_LOCUS4093</name>
</gene>
<dbReference type="EMBL" id="CAJHNJ030000011">
    <property type="protein sequence ID" value="CAG9109201.1"/>
    <property type="molecule type" value="Genomic_DNA"/>
</dbReference>
<dbReference type="AlphaFoldDB" id="A0A8S4E4C7"/>
<organism evidence="1 2">
    <name type="scientific">Plutella xylostella</name>
    <name type="common">Diamondback moth</name>
    <name type="synonym">Plutella maculipennis</name>
    <dbReference type="NCBI Taxonomy" id="51655"/>
    <lineage>
        <taxon>Eukaryota</taxon>
        <taxon>Metazoa</taxon>
        <taxon>Ecdysozoa</taxon>
        <taxon>Arthropoda</taxon>
        <taxon>Hexapoda</taxon>
        <taxon>Insecta</taxon>
        <taxon>Pterygota</taxon>
        <taxon>Neoptera</taxon>
        <taxon>Endopterygota</taxon>
        <taxon>Lepidoptera</taxon>
        <taxon>Glossata</taxon>
        <taxon>Ditrysia</taxon>
        <taxon>Yponomeutoidea</taxon>
        <taxon>Plutellidae</taxon>
        <taxon>Plutella</taxon>
    </lineage>
</organism>
<comment type="caution">
    <text evidence="1">The sequence shown here is derived from an EMBL/GenBank/DDBJ whole genome shotgun (WGS) entry which is preliminary data.</text>
</comment>
<reference evidence="1" key="1">
    <citation type="submission" date="2020-11" db="EMBL/GenBank/DDBJ databases">
        <authorList>
            <person name="Whiteford S."/>
        </authorList>
    </citation>
    <scope>NUCLEOTIDE SEQUENCE</scope>
</reference>